<organism evidence="2 3">
    <name type="scientific">Candidatus Accumulibacter appositus</name>
    <dbReference type="NCBI Taxonomy" id="1454003"/>
    <lineage>
        <taxon>Bacteria</taxon>
        <taxon>Pseudomonadati</taxon>
        <taxon>Pseudomonadota</taxon>
        <taxon>Betaproteobacteria</taxon>
        <taxon>Candidatus Accumulibacter</taxon>
    </lineage>
</organism>
<feature type="domain" description="SHOCT" evidence="1">
    <location>
        <begin position="101"/>
        <end position="127"/>
    </location>
</feature>
<dbReference type="EMBL" id="JEMX01000045">
    <property type="protein sequence ID" value="EXI79900.1"/>
    <property type="molecule type" value="Genomic_DNA"/>
</dbReference>
<evidence type="ECO:0000313" key="2">
    <source>
        <dbReference type="EMBL" id="EXI79900.1"/>
    </source>
</evidence>
<dbReference type="Proteomes" id="UP000021816">
    <property type="component" value="Unassembled WGS sequence"/>
</dbReference>
<dbReference type="STRING" id="1454003.AW10_02199"/>
<dbReference type="InterPro" id="IPR018649">
    <property type="entry name" value="SHOCT"/>
</dbReference>
<gene>
    <name evidence="2" type="ORF">AW10_02199</name>
</gene>
<dbReference type="Pfam" id="PF09851">
    <property type="entry name" value="SHOCT"/>
    <property type="match status" value="1"/>
</dbReference>
<evidence type="ECO:0000313" key="3">
    <source>
        <dbReference type="Proteomes" id="UP000021816"/>
    </source>
</evidence>
<dbReference type="PATRIC" id="fig|1454003.3.peg.2241"/>
<comment type="caution">
    <text evidence="2">The sequence shown here is derived from an EMBL/GenBank/DDBJ whole genome shotgun (WGS) entry which is preliminary data.</text>
</comment>
<dbReference type="AlphaFoldDB" id="A0A011PST8"/>
<proteinExistence type="predicted"/>
<name>A0A011PST8_9PROT</name>
<evidence type="ECO:0000259" key="1">
    <source>
        <dbReference type="Pfam" id="PF09851"/>
    </source>
</evidence>
<accession>A0A011PST8</accession>
<reference evidence="2 3" key="1">
    <citation type="submission" date="2014-02" db="EMBL/GenBank/DDBJ databases">
        <title>Expanding our view of genomic diversity in Candidatus Accumulibacter clades.</title>
        <authorList>
            <person name="Skennerton C.T."/>
            <person name="Barr J.J."/>
            <person name="Slater F.R."/>
            <person name="Bond P.L."/>
            <person name="Tyson G.W."/>
        </authorList>
    </citation>
    <scope>NUCLEOTIDE SEQUENCE [LARGE SCALE GENOMIC DNA]</scope>
    <source>
        <strain evidence="3">BA-92</strain>
    </source>
</reference>
<protein>
    <recommendedName>
        <fullName evidence="1">SHOCT domain-containing protein</fullName>
    </recommendedName>
</protein>
<sequence>MKPSETGRSSSRRKLLGGLALLLCTQPAWAIFGVWRRAARRTVILGAATTAAVAGESAAASQQAAAAASAANASAAAAQQAAAAADQAEARASQTKTPEQRLKELQSLYDQGLISASDYETAKKKILVQLTQ</sequence>